<dbReference type="Proteomes" id="UP001164539">
    <property type="component" value="Chromosome 3"/>
</dbReference>
<evidence type="ECO:0000313" key="1">
    <source>
        <dbReference type="EMBL" id="KAJ4722082.1"/>
    </source>
</evidence>
<reference evidence="1 2" key="1">
    <citation type="journal article" date="2023" name="Science">
        <title>Complex scaffold remodeling in plant triterpene biosynthesis.</title>
        <authorList>
            <person name="De La Pena R."/>
            <person name="Hodgson H."/>
            <person name="Liu J.C."/>
            <person name="Stephenson M.J."/>
            <person name="Martin A.C."/>
            <person name="Owen C."/>
            <person name="Harkess A."/>
            <person name="Leebens-Mack J."/>
            <person name="Jimenez L.E."/>
            <person name="Osbourn A."/>
            <person name="Sattely E.S."/>
        </authorList>
    </citation>
    <scope>NUCLEOTIDE SEQUENCE [LARGE SCALE GENOMIC DNA]</scope>
    <source>
        <strain evidence="2">cv. JPN11</strain>
        <tissue evidence="1">Leaf</tissue>
    </source>
</reference>
<keyword evidence="2" id="KW-1185">Reference proteome</keyword>
<proteinExistence type="predicted"/>
<gene>
    <name evidence="1" type="ORF">OWV82_005643</name>
</gene>
<accession>A0ACC1YF96</accession>
<name>A0ACC1YF96_MELAZ</name>
<protein>
    <submittedName>
        <fullName evidence="1">Major allergen Pru ar 1-like</fullName>
    </submittedName>
</protein>
<comment type="caution">
    <text evidence="1">The sequence shown here is derived from an EMBL/GenBank/DDBJ whole genome shotgun (WGS) entry which is preliminary data.</text>
</comment>
<organism evidence="1 2">
    <name type="scientific">Melia azedarach</name>
    <name type="common">Chinaberry tree</name>
    <dbReference type="NCBI Taxonomy" id="155640"/>
    <lineage>
        <taxon>Eukaryota</taxon>
        <taxon>Viridiplantae</taxon>
        <taxon>Streptophyta</taxon>
        <taxon>Embryophyta</taxon>
        <taxon>Tracheophyta</taxon>
        <taxon>Spermatophyta</taxon>
        <taxon>Magnoliopsida</taxon>
        <taxon>eudicotyledons</taxon>
        <taxon>Gunneridae</taxon>
        <taxon>Pentapetalae</taxon>
        <taxon>rosids</taxon>
        <taxon>malvids</taxon>
        <taxon>Sapindales</taxon>
        <taxon>Meliaceae</taxon>
        <taxon>Melia</taxon>
    </lineage>
</organism>
<dbReference type="EMBL" id="CM051396">
    <property type="protein sequence ID" value="KAJ4722082.1"/>
    <property type="molecule type" value="Genomic_DNA"/>
</dbReference>
<evidence type="ECO:0000313" key="2">
    <source>
        <dbReference type="Proteomes" id="UP001164539"/>
    </source>
</evidence>
<sequence>MYMGLFRYEKEISVAVAPSRMFQAFVLDFHNLFPKLFPEIIKSIEIEHGDGGVGTIKVENFVEGSKHKYAKQRVDSIDKENLTCTFTVFEQDNMLDIMESIVYNIKFEPSGNGGSICKSCTEFHFTSDPGTQLAEELKNASEQELTFFKLVEAHLSANPDLYA</sequence>